<protein>
    <recommendedName>
        <fullName evidence="4">PE family protein</fullName>
    </recommendedName>
</protein>
<evidence type="ECO:0000313" key="2">
    <source>
        <dbReference type="EMBL" id="TDD86450.1"/>
    </source>
</evidence>
<evidence type="ECO:0000256" key="1">
    <source>
        <dbReference type="SAM" id="Coils"/>
    </source>
</evidence>
<sequence>MAGFVVDPEGLQSAISQLTRIKNDVDSLLAQAREVKPGELTADDTYTGQARKAIQDRATAESGSLSMIAQQLRTKLDEKISAYQAVLDEYQRNDDAAAANVNRLHQEA</sequence>
<accession>A0A4R5BMV1</accession>
<dbReference type="Proteomes" id="UP000294723">
    <property type="component" value="Unassembled WGS sequence"/>
</dbReference>
<evidence type="ECO:0008006" key="4">
    <source>
        <dbReference type="Google" id="ProtNLM"/>
    </source>
</evidence>
<feature type="coiled-coil region" evidence="1">
    <location>
        <begin position="73"/>
        <end position="107"/>
    </location>
</feature>
<proteinExistence type="predicted"/>
<gene>
    <name evidence="2" type="ORF">E1202_18805</name>
</gene>
<dbReference type="Gene3D" id="1.10.287.1060">
    <property type="entry name" value="ESAT-6-like"/>
    <property type="match status" value="1"/>
</dbReference>
<dbReference type="AlphaFoldDB" id="A0A4R5BMV1"/>
<dbReference type="EMBL" id="SMLA01000029">
    <property type="protein sequence ID" value="TDD86450.1"/>
    <property type="molecule type" value="Genomic_DNA"/>
</dbReference>
<organism evidence="2 3">
    <name type="scientific">Saccharopolyspora karakumensis</name>
    <dbReference type="NCBI Taxonomy" id="2530386"/>
    <lineage>
        <taxon>Bacteria</taxon>
        <taxon>Bacillati</taxon>
        <taxon>Actinomycetota</taxon>
        <taxon>Actinomycetes</taxon>
        <taxon>Pseudonocardiales</taxon>
        <taxon>Pseudonocardiaceae</taxon>
        <taxon>Saccharopolyspora</taxon>
    </lineage>
</organism>
<dbReference type="RefSeq" id="WP_132684458.1">
    <property type="nucleotide sequence ID" value="NZ_SMLA01000029.1"/>
</dbReference>
<reference evidence="2 3" key="1">
    <citation type="submission" date="2019-03" db="EMBL/GenBank/DDBJ databases">
        <title>Draft genome sequences of novel Actinobacteria.</title>
        <authorList>
            <person name="Sahin N."/>
            <person name="Ay H."/>
            <person name="Saygin H."/>
        </authorList>
    </citation>
    <scope>NUCLEOTIDE SEQUENCE [LARGE SCALE GENOMIC DNA]</scope>
    <source>
        <strain evidence="2 3">5K548</strain>
    </source>
</reference>
<evidence type="ECO:0000313" key="3">
    <source>
        <dbReference type="Proteomes" id="UP000294723"/>
    </source>
</evidence>
<name>A0A4R5BMV1_9PSEU</name>
<keyword evidence="3" id="KW-1185">Reference proteome</keyword>
<keyword evidence="1" id="KW-0175">Coiled coil</keyword>
<comment type="caution">
    <text evidence="2">The sequence shown here is derived from an EMBL/GenBank/DDBJ whole genome shotgun (WGS) entry which is preliminary data.</text>
</comment>